<keyword evidence="4" id="KW-1185">Reference proteome</keyword>
<dbReference type="SUPFAM" id="SSF46894">
    <property type="entry name" value="C-terminal effector domain of the bipartite response regulators"/>
    <property type="match status" value="1"/>
</dbReference>
<evidence type="ECO:0000313" key="4">
    <source>
        <dbReference type="Proteomes" id="UP000193244"/>
    </source>
</evidence>
<dbReference type="Gene3D" id="1.10.10.2690">
    <property type="match status" value="1"/>
</dbReference>
<evidence type="ECO:0000313" key="3">
    <source>
        <dbReference type="EMBL" id="SMG46339.1"/>
    </source>
</evidence>
<keyword evidence="2" id="KW-0804">Transcription</keyword>
<dbReference type="InterPro" id="IPR053721">
    <property type="entry name" value="Fimbrial_Adhesin_Reg"/>
</dbReference>
<reference evidence="4" key="1">
    <citation type="submission" date="2017-04" db="EMBL/GenBank/DDBJ databases">
        <authorList>
            <person name="Varghese N."/>
            <person name="Submissions S."/>
        </authorList>
    </citation>
    <scope>NUCLEOTIDE SEQUENCE [LARGE SCALE GENOMIC DNA]</scope>
    <source>
        <strain evidence="4">VKM Ac-2510</strain>
    </source>
</reference>
<accession>A0A1X7KZN0</accession>
<evidence type="ECO:0008006" key="5">
    <source>
        <dbReference type="Google" id="ProtNLM"/>
    </source>
</evidence>
<name>A0A1X7KZN0_9MICO</name>
<protein>
    <recommendedName>
        <fullName evidence="5">SatD family (SatD)</fullName>
    </recommendedName>
</protein>
<dbReference type="OrthoDB" id="5184241at2"/>
<keyword evidence="1" id="KW-0805">Transcription regulation</keyword>
<organism evidence="3 4">
    <name type="scientific">Agreia pratensis</name>
    <dbReference type="NCBI Taxonomy" id="150121"/>
    <lineage>
        <taxon>Bacteria</taxon>
        <taxon>Bacillati</taxon>
        <taxon>Actinomycetota</taxon>
        <taxon>Actinomycetes</taxon>
        <taxon>Micrococcales</taxon>
        <taxon>Microbacteriaceae</taxon>
        <taxon>Agreia</taxon>
    </lineage>
</organism>
<dbReference type="AlphaFoldDB" id="A0A1X7KZN0"/>
<sequence>MYVITADQVDSRHTADLAPRTITLLDEKFASGLALPVDRNAGDEIQALIGDADTTIGIILELTRTGKWSVGLGVGDVEYPLGPSTRDTRGPAFIAARDAVDAAKKSPQRFACRHETTSLADDAADFEALMLLLLSVRERRTKQGWQVYDVLAQGRTQRDAAAELGITPQAVSDRMSVAQVRIDLEAQAPLVRLLSRLPSTTEPSKGQQ</sequence>
<evidence type="ECO:0000256" key="1">
    <source>
        <dbReference type="ARBA" id="ARBA00023015"/>
    </source>
</evidence>
<evidence type="ECO:0000256" key="2">
    <source>
        <dbReference type="ARBA" id="ARBA00023163"/>
    </source>
</evidence>
<dbReference type="RefSeq" id="WP_085487632.1">
    <property type="nucleotide sequence ID" value="NZ_FXAY01000006.1"/>
</dbReference>
<dbReference type="EMBL" id="FXAY01000006">
    <property type="protein sequence ID" value="SMG46339.1"/>
    <property type="molecule type" value="Genomic_DNA"/>
</dbReference>
<dbReference type="Proteomes" id="UP000193244">
    <property type="component" value="Unassembled WGS sequence"/>
</dbReference>
<proteinExistence type="predicted"/>
<dbReference type="InterPro" id="IPR016032">
    <property type="entry name" value="Sig_transdc_resp-reg_C-effctor"/>
</dbReference>
<dbReference type="GO" id="GO:0003677">
    <property type="term" value="F:DNA binding"/>
    <property type="evidence" value="ECO:0007669"/>
    <property type="project" value="InterPro"/>
</dbReference>
<dbReference type="GO" id="GO:0006355">
    <property type="term" value="P:regulation of DNA-templated transcription"/>
    <property type="evidence" value="ECO:0007669"/>
    <property type="project" value="InterPro"/>
</dbReference>
<dbReference type="STRING" id="150121.SAMN06296010_3055"/>
<gene>
    <name evidence="3" type="ORF">SAMN06296010_3055</name>
</gene>